<sequence>MAAKEAKARIKINKLLEEAGWRFFDDANCKVNVVLEPNVKLTKAGIEALGENFESAQTVLSIFYY</sequence>
<organism evidence="1 2">
    <name type="scientific">Nitrosomonas aestuarii</name>
    <dbReference type="NCBI Taxonomy" id="52441"/>
    <lineage>
        <taxon>Bacteria</taxon>
        <taxon>Pseudomonadati</taxon>
        <taxon>Pseudomonadota</taxon>
        <taxon>Betaproteobacteria</taxon>
        <taxon>Nitrosomonadales</taxon>
        <taxon>Nitrosomonadaceae</taxon>
        <taxon>Nitrosomonas</taxon>
    </lineage>
</organism>
<reference evidence="2" key="1">
    <citation type="submission" date="2016-10" db="EMBL/GenBank/DDBJ databases">
        <authorList>
            <person name="Varghese N."/>
            <person name="Submissions S."/>
        </authorList>
    </citation>
    <scope>NUCLEOTIDE SEQUENCE [LARGE SCALE GENOMIC DNA]</scope>
    <source>
        <strain evidence="2">Nm69</strain>
    </source>
</reference>
<protein>
    <submittedName>
        <fullName evidence="1">Type I restriction enzyme, R subunit</fullName>
    </submittedName>
</protein>
<keyword evidence="2" id="KW-1185">Reference proteome</keyword>
<name>A0A1I4E6S8_9PROT</name>
<dbReference type="OrthoDB" id="9802848at2"/>
<dbReference type="STRING" id="52441.SAMN05216302_102632"/>
<dbReference type="AlphaFoldDB" id="A0A1I4E6S8"/>
<accession>A0A1I4E6S8</accession>
<proteinExistence type="predicted"/>
<evidence type="ECO:0000313" key="1">
    <source>
        <dbReference type="EMBL" id="SFL01472.1"/>
    </source>
</evidence>
<gene>
    <name evidence="1" type="ORF">SAMN05216302_102632</name>
</gene>
<dbReference type="RefSeq" id="WP_090701442.1">
    <property type="nucleotide sequence ID" value="NZ_FOSP01000026.1"/>
</dbReference>
<evidence type="ECO:0000313" key="2">
    <source>
        <dbReference type="Proteomes" id="UP000199533"/>
    </source>
</evidence>
<dbReference type="EMBL" id="FOSP01000026">
    <property type="protein sequence ID" value="SFL01472.1"/>
    <property type="molecule type" value="Genomic_DNA"/>
</dbReference>
<dbReference type="Proteomes" id="UP000199533">
    <property type="component" value="Unassembled WGS sequence"/>
</dbReference>